<feature type="transmembrane region" description="Helical" evidence="7">
    <location>
        <begin position="214"/>
        <end position="238"/>
    </location>
</feature>
<evidence type="ECO:0000313" key="8">
    <source>
        <dbReference type="EMBL" id="SDI66675.1"/>
    </source>
</evidence>
<accession>A0A1G8MFR1</accession>
<dbReference type="CDD" id="cd13127">
    <property type="entry name" value="MATE_tuaB_like"/>
    <property type="match status" value="1"/>
</dbReference>
<dbReference type="InterPro" id="IPR050833">
    <property type="entry name" value="Poly_Biosynth_Transport"/>
</dbReference>
<feature type="transmembrane region" description="Helical" evidence="7">
    <location>
        <begin position="84"/>
        <end position="106"/>
    </location>
</feature>
<dbReference type="STRING" id="633440.SAMN05421869_106397"/>
<evidence type="ECO:0000256" key="6">
    <source>
        <dbReference type="ARBA" id="ARBA00023136"/>
    </source>
</evidence>
<dbReference type="AlphaFoldDB" id="A0A1G8MFR1"/>
<evidence type="ECO:0000256" key="1">
    <source>
        <dbReference type="ARBA" id="ARBA00004651"/>
    </source>
</evidence>
<dbReference type="PANTHER" id="PTHR30250">
    <property type="entry name" value="PST FAMILY PREDICTED COLANIC ACID TRANSPORTER"/>
    <property type="match status" value="1"/>
</dbReference>
<name>A0A1G8MFR1_9ACTN</name>
<keyword evidence="6 7" id="KW-0472">Membrane</keyword>
<evidence type="ECO:0000256" key="5">
    <source>
        <dbReference type="ARBA" id="ARBA00022989"/>
    </source>
</evidence>
<comment type="subcellular location">
    <subcellularLocation>
        <location evidence="1">Cell membrane</location>
        <topology evidence="1">Multi-pass membrane protein</topology>
    </subcellularLocation>
</comment>
<feature type="transmembrane region" description="Helical" evidence="7">
    <location>
        <begin position="180"/>
        <end position="202"/>
    </location>
</feature>
<dbReference type="EMBL" id="FNDJ01000006">
    <property type="protein sequence ID" value="SDI66675.1"/>
    <property type="molecule type" value="Genomic_DNA"/>
</dbReference>
<dbReference type="GO" id="GO:0005886">
    <property type="term" value="C:plasma membrane"/>
    <property type="evidence" value="ECO:0007669"/>
    <property type="project" value="UniProtKB-SubCell"/>
</dbReference>
<reference evidence="8 9" key="1">
    <citation type="submission" date="2016-10" db="EMBL/GenBank/DDBJ databases">
        <authorList>
            <person name="de Groot N.N."/>
        </authorList>
    </citation>
    <scope>NUCLEOTIDE SEQUENCE [LARGE SCALE GENOMIC DNA]</scope>
    <source>
        <strain evidence="8 9">CGMCC 4.6533</strain>
    </source>
</reference>
<keyword evidence="4 7" id="KW-0812">Transmembrane</keyword>
<organism evidence="8 9">
    <name type="scientific">Nonomuraea jiangxiensis</name>
    <dbReference type="NCBI Taxonomy" id="633440"/>
    <lineage>
        <taxon>Bacteria</taxon>
        <taxon>Bacillati</taxon>
        <taxon>Actinomycetota</taxon>
        <taxon>Actinomycetes</taxon>
        <taxon>Streptosporangiales</taxon>
        <taxon>Streptosporangiaceae</taxon>
        <taxon>Nonomuraea</taxon>
    </lineage>
</organism>
<feature type="transmembrane region" description="Helical" evidence="7">
    <location>
        <begin position="153"/>
        <end position="174"/>
    </location>
</feature>
<dbReference type="Proteomes" id="UP000199202">
    <property type="component" value="Unassembled WGS sequence"/>
</dbReference>
<feature type="transmembrane region" description="Helical" evidence="7">
    <location>
        <begin position="390"/>
        <end position="410"/>
    </location>
</feature>
<proteinExistence type="inferred from homology"/>
<dbReference type="PANTHER" id="PTHR30250:SF10">
    <property type="entry name" value="LIPOPOLYSACCHARIDE BIOSYNTHESIS PROTEIN WZXC"/>
    <property type="match status" value="1"/>
</dbReference>
<evidence type="ECO:0000256" key="3">
    <source>
        <dbReference type="ARBA" id="ARBA00022475"/>
    </source>
</evidence>
<evidence type="ECO:0000256" key="4">
    <source>
        <dbReference type="ARBA" id="ARBA00022692"/>
    </source>
</evidence>
<gene>
    <name evidence="8" type="ORF">SAMN05421869_106397</name>
</gene>
<dbReference type="RefSeq" id="WP_090931913.1">
    <property type="nucleotide sequence ID" value="NZ_FNDJ01000006.1"/>
</dbReference>
<comment type="similarity">
    <text evidence="2">Belongs to the polysaccharide synthase family.</text>
</comment>
<evidence type="ECO:0000256" key="2">
    <source>
        <dbReference type="ARBA" id="ARBA00007430"/>
    </source>
</evidence>
<keyword evidence="5 7" id="KW-1133">Transmembrane helix</keyword>
<feature type="transmembrane region" description="Helical" evidence="7">
    <location>
        <begin position="250"/>
        <end position="273"/>
    </location>
</feature>
<protein>
    <submittedName>
        <fullName evidence="8">Polysaccharide transporter, PST family</fullName>
    </submittedName>
</protein>
<keyword evidence="3" id="KW-1003">Cell membrane</keyword>
<feature type="transmembrane region" description="Helical" evidence="7">
    <location>
        <begin position="422"/>
        <end position="443"/>
    </location>
</feature>
<evidence type="ECO:0000313" key="9">
    <source>
        <dbReference type="Proteomes" id="UP000199202"/>
    </source>
</evidence>
<feature type="transmembrane region" description="Helical" evidence="7">
    <location>
        <begin position="334"/>
        <end position="356"/>
    </location>
</feature>
<sequence length="484" mass="50883">MDNSERVDEIGAKAGRGLRWSLLGNLVTKAGSFAMGLVLARVLAPDDFGTYAVALAATQIVMHIKDIGIQAATVQWRGRLEDMAPTATVLSFLFATGLYAVFYAFAPTFAGMAGNEDAAPVVRLLTSIILIEAFTAVRSAALLRRFDQDKLTLAIMIGFVANAAVAVTLALNGAGAYSFAWGQVCASVITGVLIFFWGWVPVKIGFDREVATKLLRFGIPSAVGFGLEAVLMNSSYIVVGDVLGTEALGYYLLAFNVSSWVPGIIGTALRYVSLPSFSRLAEEPAALSEGVRRSVPVMVAFVLPPALVMAVLAHPLIDFLYGARWDFSAGVLRWLAVLMIVRMLISFLAVDILTGLGATKTTVVLNLGWAVALLPSLVVGANVGGIRGAAIAHALVAVFVTLPMALFILHRVGVRLGPVLPALVRPAIGGLVAGAVMLSLEWLTEGGPALVTLIVAGGAGLLVFVLIVAPTAVLMKLVKRRSAV</sequence>
<feature type="transmembrane region" description="Helical" evidence="7">
    <location>
        <begin position="294"/>
        <end position="314"/>
    </location>
</feature>
<evidence type="ECO:0000256" key="7">
    <source>
        <dbReference type="SAM" id="Phobius"/>
    </source>
</evidence>
<feature type="transmembrane region" description="Helical" evidence="7">
    <location>
        <begin position="20"/>
        <end position="42"/>
    </location>
</feature>
<dbReference type="Pfam" id="PF13440">
    <property type="entry name" value="Polysacc_synt_3"/>
    <property type="match status" value="1"/>
</dbReference>
<feature type="transmembrane region" description="Helical" evidence="7">
    <location>
        <begin position="118"/>
        <end position="141"/>
    </location>
</feature>
<feature type="transmembrane region" description="Helical" evidence="7">
    <location>
        <begin position="363"/>
        <end position="384"/>
    </location>
</feature>
<keyword evidence="9" id="KW-1185">Reference proteome</keyword>
<feature type="transmembrane region" description="Helical" evidence="7">
    <location>
        <begin position="48"/>
        <end position="64"/>
    </location>
</feature>
<dbReference type="OrthoDB" id="9770347at2"/>
<feature type="transmembrane region" description="Helical" evidence="7">
    <location>
        <begin position="449"/>
        <end position="475"/>
    </location>
</feature>